<feature type="transmembrane region" description="Helical" evidence="1">
    <location>
        <begin position="153"/>
        <end position="170"/>
    </location>
</feature>
<keyword evidence="1" id="KW-0472">Membrane</keyword>
<organism evidence="3 4">
    <name type="scientific">Candidatus Berkelbacteria bacterium RIFCSPLOWO2_01_FULL_50_28</name>
    <dbReference type="NCBI Taxonomy" id="1797471"/>
    <lineage>
        <taxon>Bacteria</taxon>
        <taxon>Candidatus Berkelbacteria</taxon>
    </lineage>
</organism>
<evidence type="ECO:0000313" key="3">
    <source>
        <dbReference type="EMBL" id="OGD64355.1"/>
    </source>
</evidence>
<comment type="caution">
    <text evidence="3">The sequence shown here is derived from an EMBL/GenBank/DDBJ whole genome shotgun (WGS) entry which is preliminary data.</text>
</comment>
<gene>
    <name evidence="3" type="ORF">A3A71_04310</name>
</gene>
<feature type="transmembrane region" description="Helical" evidence="1">
    <location>
        <begin position="265"/>
        <end position="287"/>
    </location>
</feature>
<dbReference type="AlphaFoldDB" id="A0A1F5EAF2"/>
<dbReference type="InterPro" id="IPR021994">
    <property type="entry name" value="DUF3592"/>
</dbReference>
<keyword evidence="1" id="KW-1133">Transmembrane helix</keyword>
<feature type="domain" description="DUF3592" evidence="2">
    <location>
        <begin position="183"/>
        <end position="259"/>
    </location>
</feature>
<reference evidence="3 4" key="1">
    <citation type="journal article" date="2016" name="Nat. Commun.">
        <title>Thousands of microbial genomes shed light on interconnected biogeochemical processes in an aquifer system.</title>
        <authorList>
            <person name="Anantharaman K."/>
            <person name="Brown C.T."/>
            <person name="Hug L.A."/>
            <person name="Sharon I."/>
            <person name="Castelle C.J."/>
            <person name="Probst A.J."/>
            <person name="Thomas B.C."/>
            <person name="Singh A."/>
            <person name="Wilkins M.J."/>
            <person name="Karaoz U."/>
            <person name="Brodie E.L."/>
            <person name="Williams K.H."/>
            <person name="Hubbard S.S."/>
            <person name="Banfield J.F."/>
        </authorList>
    </citation>
    <scope>NUCLEOTIDE SEQUENCE [LARGE SCALE GENOMIC DNA]</scope>
</reference>
<accession>A0A1F5EAF2</accession>
<sequence length="299" mass="32287">MESFNVLAKEGEDIAFEQYQSAIAALTQSNPEFKISPDEMAVNPALEKGRVTVSKAEQLVGGITYLPAQSDQHASVMCFSEIRSGLEGRISRQSYDYALWLAKSISGQIAGSEIIDLKTEEGLSDQAVTGDTVEEGASETASVVKPASLKSKIVISVIGFILIGLGAFWFNSSVRFSKNALSAPATVVSVASSHRDDSNGNKIYIFTPTVKFTDNNQVEVTATPTFNSGSSSSSISPYSQGDTLTIYYDPSNPKKISLNKTTSLYVGPLVLIFFGVLFFIALFANLIKARKKIDQKPTY</sequence>
<name>A0A1F5EAF2_9BACT</name>
<dbReference type="Proteomes" id="UP000177481">
    <property type="component" value="Unassembled WGS sequence"/>
</dbReference>
<evidence type="ECO:0000259" key="2">
    <source>
        <dbReference type="Pfam" id="PF12158"/>
    </source>
</evidence>
<protein>
    <recommendedName>
        <fullName evidence="2">DUF3592 domain-containing protein</fullName>
    </recommendedName>
</protein>
<evidence type="ECO:0000313" key="4">
    <source>
        <dbReference type="Proteomes" id="UP000177481"/>
    </source>
</evidence>
<keyword evidence="1" id="KW-0812">Transmembrane</keyword>
<dbReference type="EMBL" id="MEZX01000003">
    <property type="protein sequence ID" value="OGD64355.1"/>
    <property type="molecule type" value="Genomic_DNA"/>
</dbReference>
<dbReference type="Pfam" id="PF12158">
    <property type="entry name" value="DUF3592"/>
    <property type="match status" value="1"/>
</dbReference>
<proteinExistence type="predicted"/>
<evidence type="ECO:0000256" key="1">
    <source>
        <dbReference type="SAM" id="Phobius"/>
    </source>
</evidence>
<dbReference type="STRING" id="1797471.A3A71_04310"/>